<dbReference type="SUPFAM" id="SSF56112">
    <property type="entry name" value="Protein kinase-like (PK-like)"/>
    <property type="match status" value="1"/>
</dbReference>
<accession>A0ABP9IF28</accession>
<dbReference type="EMBL" id="BAABHS010000061">
    <property type="protein sequence ID" value="GAA4996455.1"/>
    <property type="molecule type" value="Genomic_DNA"/>
</dbReference>
<dbReference type="InterPro" id="IPR011009">
    <property type="entry name" value="Kinase-like_dom_sf"/>
</dbReference>
<protein>
    <recommendedName>
        <fullName evidence="3">Phosphotransferase enzyme family protein</fullName>
    </recommendedName>
</protein>
<dbReference type="Gene3D" id="3.90.1200.10">
    <property type="match status" value="1"/>
</dbReference>
<dbReference type="RefSeq" id="WP_345680998.1">
    <property type="nucleotide sequence ID" value="NZ_BAABHS010000061.1"/>
</dbReference>
<sequence>MEPELLSLITPHTGTVREITPVNAGYRGGVKATVRGARGMFFVKAWSDEPGARDPREVALNPYIKRIGPELVAYERRTGWMALVYEHVDGSHSNLSPGSPDVQPAVSVVASLGGITVPDHQDWPHRTWKDLATLDEAALLDGNALLHSDINPDNILVGDGEARIVDWGSPTLGAPVVNLAELVTQLIAAGHDPAAAEEAVSGCSVWGEADTETLDTVAAVLLRMHRKWELERPRWTERFPPGTWLRSISPAVGRWAAYRGVGAE</sequence>
<evidence type="ECO:0008006" key="3">
    <source>
        <dbReference type="Google" id="ProtNLM"/>
    </source>
</evidence>
<evidence type="ECO:0000313" key="2">
    <source>
        <dbReference type="Proteomes" id="UP001500466"/>
    </source>
</evidence>
<name>A0ABP9IF28_9ACTN</name>
<keyword evidence="2" id="KW-1185">Reference proteome</keyword>
<proteinExistence type="predicted"/>
<organism evidence="1 2">
    <name type="scientific">Yinghuangia aomiensis</name>
    <dbReference type="NCBI Taxonomy" id="676205"/>
    <lineage>
        <taxon>Bacteria</taxon>
        <taxon>Bacillati</taxon>
        <taxon>Actinomycetota</taxon>
        <taxon>Actinomycetes</taxon>
        <taxon>Kitasatosporales</taxon>
        <taxon>Streptomycetaceae</taxon>
        <taxon>Yinghuangia</taxon>
    </lineage>
</organism>
<dbReference type="Proteomes" id="UP001500466">
    <property type="component" value="Unassembled WGS sequence"/>
</dbReference>
<comment type="caution">
    <text evidence="1">The sequence shown here is derived from an EMBL/GenBank/DDBJ whole genome shotgun (WGS) entry which is preliminary data.</text>
</comment>
<gene>
    <name evidence="1" type="ORF">GCM10023205_82110</name>
</gene>
<evidence type="ECO:0000313" key="1">
    <source>
        <dbReference type="EMBL" id="GAA4996455.1"/>
    </source>
</evidence>
<reference evidence="2" key="1">
    <citation type="journal article" date="2019" name="Int. J. Syst. Evol. Microbiol.">
        <title>The Global Catalogue of Microorganisms (GCM) 10K type strain sequencing project: providing services to taxonomists for standard genome sequencing and annotation.</title>
        <authorList>
            <consortium name="The Broad Institute Genomics Platform"/>
            <consortium name="The Broad Institute Genome Sequencing Center for Infectious Disease"/>
            <person name="Wu L."/>
            <person name="Ma J."/>
        </authorList>
    </citation>
    <scope>NUCLEOTIDE SEQUENCE [LARGE SCALE GENOMIC DNA]</scope>
    <source>
        <strain evidence="2">JCM 17986</strain>
    </source>
</reference>